<sequence>MSYVEFNRVSIPTRLSWQQGCQAIAHGRFWFLLVLSLGTTSNVIYTCTVPLAGFGAIAGATLPRRRALTVIFSMWFINQLLGFTVRQYPWTLSTVAWGPVLLLGAVLAGLLGNQKPAVSQRGFTGYGIWLSIALMVGFVAYQAVIGLASLVLGGIENFTLPIVWDVFVGNMVWAIALIGIHCILIWNARRRKIGIA</sequence>
<protein>
    <submittedName>
        <fullName evidence="2">Uncharacterized protein</fullName>
    </submittedName>
</protein>
<keyword evidence="1" id="KW-0472">Membrane</keyword>
<organism evidence="2 3">
    <name type="scientific">Gloeocapsopsis dulcis AAB1 = 1H9</name>
    <dbReference type="NCBI Taxonomy" id="1433147"/>
    <lineage>
        <taxon>Bacteria</taxon>
        <taxon>Bacillati</taxon>
        <taxon>Cyanobacteriota</taxon>
        <taxon>Cyanophyceae</taxon>
        <taxon>Oscillatoriophycideae</taxon>
        <taxon>Chroococcales</taxon>
        <taxon>Chroococcaceae</taxon>
        <taxon>Gloeocapsopsis</taxon>
        <taxon>Gloeocapsopsis dulcis</taxon>
    </lineage>
</organism>
<accession>A0A6N8FXS2</accession>
<evidence type="ECO:0000313" key="2">
    <source>
        <dbReference type="EMBL" id="MUL37873.1"/>
    </source>
</evidence>
<feature type="transmembrane region" description="Helical" evidence="1">
    <location>
        <begin position="123"/>
        <end position="150"/>
    </location>
</feature>
<proteinExistence type="predicted"/>
<dbReference type="AlphaFoldDB" id="A0A6N8FXS2"/>
<keyword evidence="3" id="KW-1185">Reference proteome</keyword>
<comment type="caution">
    <text evidence="2">The sequence shown here is derived from an EMBL/GenBank/DDBJ whole genome shotgun (WGS) entry which is preliminary data.</text>
</comment>
<gene>
    <name evidence="2" type="ORF">BWI75_16450</name>
</gene>
<name>A0A6N8FXS2_9CHRO</name>
<feature type="transmembrane region" description="Helical" evidence="1">
    <location>
        <begin position="91"/>
        <end position="111"/>
    </location>
</feature>
<evidence type="ECO:0000313" key="3">
    <source>
        <dbReference type="Proteomes" id="UP000441797"/>
    </source>
</evidence>
<dbReference type="Proteomes" id="UP000441797">
    <property type="component" value="Unassembled WGS sequence"/>
</dbReference>
<dbReference type="RefSeq" id="WP_105218311.1">
    <property type="nucleotide sequence ID" value="NZ_CAWNSU010000088.1"/>
</dbReference>
<reference evidence="2 3" key="1">
    <citation type="journal article" date="2019" name="Front. Microbiol.">
        <title>Genomic Features for Desiccation Tolerance and Sugar Biosynthesis in the Extremophile Gloeocapsopsis sp. UTEX B3054.</title>
        <authorList>
            <person name="Urrejola C."/>
            <person name="Alcorta J."/>
            <person name="Salas L."/>
            <person name="Vasquez M."/>
            <person name="Polz M.F."/>
            <person name="Vicuna R."/>
            <person name="Diez B."/>
        </authorList>
    </citation>
    <scope>NUCLEOTIDE SEQUENCE [LARGE SCALE GENOMIC DNA]</scope>
    <source>
        <strain evidence="2 3">1H9</strain>
    </source>
</reference>
<keyword evidence="1" id="KW-1133">Transmembrane helix</keyword>
<evidence type="ECO:0000256" key="1">
    <source>
        <dbReference type="SAM" id="Phobius"/>
    </source>
</evidence>
<feature type="transmembrane region" description="Helical" evidence="1">
    <location>
        <begin position="67"/>
        <end position="85"/>
    </location>
</feature>
<feature type="transmembrane region" description="Helical" evidence="1">
    <location>
        <begin position="162"/>
        <end position="186"/>
    </location>
</feature>
<dbReference type="EMBL" id="NAPY01000028">
    <property type="protein sequence ID" value="MUL37873.1"/>
    <property type="molecule type" value="Genomic_DNA"/>
</dbReference>
<dbReference type="OrthoDB" id="455056at2"/>
<keyword evidence="1" id="KW-0812">Transmembrane</keyword>
<feature type="transmembrane region" description="Helical" evidence="1">
    <location>
        <begin position="43"/>
        <end position="60"/>
    </location>
</feature>